<evidence type="ECO:0000256" key="8">
    <source>
        <dbReference type="ARBA" id="ARBA00049557"/>
    </source>
</evidence>
<keyword evidence="3" id="KW-0479">Metal-binding</keyword>
<evidence type="ECO:0000256" key="4">
    <source>
        <dbReference type="ARBA" id="ARBA00022964"/>
    </source>
</evidence>
<proteinExistence type="inferred from homology"/>
<dbReference type="GO" id="GO:0009805">
    <property type="term" value="P:coumarin biosynthetic process"/>
    <property type="evidence" value="ECO:0007669"/>
    <property type="project" value="UniProtKB-ARBA"/>
</dbReference>
<evidence type="ECO:0000259" key="9">
    <source>
        <dbReference type="PROSITE" id="PS51471"/>
    </source>
</evidence>
<dbReference type="PROSITE" id="PS51471">
    <property type="entry name" value="FE2OG_OXY"/>
    <property type="match status" value="3"/>
</dbReference>
<reference evidence="10" key="1">
    <citation type="journal article" date="2023" name="Plant J.">
        <title>Genome sequences and population genomics provide insights into the demographic history, inbreeding, and mutation load of two 'living fossil' tree species of Dipteronia.</title>
        <authorList>
            <person name="Feng Y."/>
            <person name="Comes H.P."/>
            <person name="Chen J."/>
            <person name="Zhu S."/>
            <person name="Lu R."/>
            <person name="Zhang X."/>
            <person name="Li P."/>
            <person name="Qiu J."/>
            <person name="Olsen K.M."/>
            <person name="Qiu Y."/>
        </authorList>
    </citation>
    <scope>NUCLEOTIDE SEQUENCE</scope>
    <source>
        <strain evidence="10">KIB01</strain>
    </source>
</reference>
<dbReference type="Pfam" id="PF03171">
    <property type="entry name" value="2OG-FeII_Oxy"/>
    <property type="match status" value="3"/>
</dbReference>
<feature type="domain" description="Fe2OG dioxygenase" evidence="9">
    <location>
        <begin position="929"/>
        <end position="1043"/>
    </location>
</feature>
<accession>A0AAD9X7L0</accession>
<dbReference type="SUPFAM" id="SSF51197">
    <property type="entry name" value="Clavaminate synthase-like"/>
    <property type="match status" value="3"/>
</dbReference>
<name>A0AAD9X7L0_9ROSI</name>
<feature type="domain" description="Fe2OG dioxygenase" evidence="9">
    <location>
        <begin position="545"/>
        <end position="680"/>
    </location>
</feature>
<comment type="similarity">
    <text evidence="2">Belongs to the iron/ascorbate-dependent oxidoreductase family.</text>
</comment>
<sequence length="1093" mass="121865">MAPSLDEGNSLFNFVVQDGNGVKGMVDLGLTKVPEPYVQPPKERIDKLNSRPCSLPPIDLSKLDGPEHDRVAEEIARAASTLGFFQVVNHGVPLELLEKLKDAAHSFFGQAPEKKAVYLKGASPSPLVKYGTSFVPEKEKALEWKDYVSMIYTNDADALQHWPKECKEASLEYLKTSVEMARKLMEVLMENLGAKPDQAKIDALIGLKMVNMNFYPICPDPELTVGVGRHSDLGALTVLLQDGIGGLYVKVEEDIENVAKKGEWVEIPPIDGALVINVGDTLQILSNGKYKSAEHRVRTTNTKSRVSVPVFTMPKPSEKIGPLPELVEREGAQFREVNSPPHNKEMAPSLDEGNSLFNFVVQDGYGVKGMVDLGLSKVPAPYVQPPKERIDKQNSRTCPLQPIDLSKLDGPEHGRVAEEIARAASTLGFFQVVNHGMPIELLEKLKDTAHTFFGQAPEKKAVYRKGASPSPSVNYGTSFVPEKEKALEWKDYISMTYTDDVEALQQWPQECKEVLLEYLKTSVMMVRKLLEVLMENLGVKPDNSKIDALIGFKMVNMNFYPTCPNPELTVGVGRHSDMGALTVLLQDGIGGLYVKVEDDIENVGKKGEWMEIPPIDGALVINVGDALQVIIFNYNSFDFDLKKQKKYLMIISNGTYKSAEHRVRTTSTKSRVSIPVFTMPKPSEKIGPLPELVECDGARYRELFFRDYMNNFFSNAHDGKNSLHFAQTEMAPNLDEDNSLFNFVVQDGYGVKGMVDLGLSKVPEPYVQPPKERIDKQNSRMCPLQPIDLSKLDGPEHDRVAEEIARAASTLGFFQVLNHGMPIELLEKLKDTAHTFFGQAPEKKAVYRKGASPSPLVKYGTSFVPEKEKALEWKDYISMTYTDDVEALQQWPQECKEVLLEYLKTSVMMVRKLLEVLMENLGVKLDNSKIDALIGFKMVNMNFYPTCPNPELTVGVGRHSDMGALTVLLQDGIGGLYVKVEDDIENVGKKGEWMEIPPIDGAIVINVGDALQIISNGTYKSAEHRVRTTRAKSRVSIPVFTMPKPSEKIGPLPELVERDGARFRELVFQDYMNNFFSNAHDGKNSLHFAQINN</sequence>
<evidence type="ECO:0000256" key="6">
    <source>
        <dbReference type="ARBA" id="ARBA00023004"/>
    </source>
</evidence>
<protein>
    <recommendedName>
        <fullName evidence="7">trans-4-coumaroyl-CoA 2'-hydroxylase</fullName>
        <ecNumber evidence="7">1.14.11.62</ecNumber>
    </recommendedName>
</protein>
<evidence type="ECO:0000313" key="11">
    <source>
        <dbReference type="Proteomes" id="UP001280121"/>
    </source>
</evidence>
<keyword evidence="4" id="KW-0223">Dioxygenase</keyword>
<comment type="catalytic activity">
    <reaction evidence="8">
        <text>(E)-4-coumaroyl-CoA + 2-oxoglutarate + O2 = (E)-2,4-dihydroxycinnamoyl-CoA + succinate + CO2</text>
        <dbReference type="Rhea" id="RHEA:57868"/>
        <dbReference type="ChEBI" id="CHEBI:15379"/>
        <dbReference type="ChEBI" id="CHEBI:16526"/>
        <dbReference type="ChEBI" id="CHEBI:16810"/>
        <dbReference type="ChEBI" id="CHEBI:30031"/>
        <dbReference type="ChEBI" id="CHEBI:85008"/>
        <dbReference type="ChEBI" id="CHEBI:142398"/>
        <dbReference type="EC" id="1.14.11.62"/>
    </reaction>
</comment>
<dbReference type="InterPro" id="IPR026992">
    <property type="entry name" value="DIOX_N"/>
</dbReference>
<keyword evidence="11" id="KW-1185">Reference proteome</keyword>
<dbReference type="InterPro" id="IPR005123">
    <property type="entry name" value="Oxoglu/Fe-dep_dioxygenase_dom"/>
</dbReference>
<organism evidence="10 11">
    <name type="scientific">Dipteronia dyeriana</name>
    <dbReference type="NCBI Taxonomy" id="168575"/>
    <lineage>
        <taxon>Eukaryota</taxon>
        <taxon>Viridiplantae</taxon>
        <taxon>Streptophyta</taxon>
        <taxon>Embryophyta</taxon>
        <taxon>Tracheophyta</taxon>
        <taxon>Spermatophyta</taxon>
        <taxon>Magnoliopsida</taxon>
        <taxon>eudicotyledons</taxon>
        <taxon>Gunneridae</taxon>
        <taxon>Pentapetalae</taxon>
        <taxon>rosids</taxon>
        <taxon>malvids</taxon>
        <taxon>Sapindales</taxon>
        <taxon>Sapindaceae</taxon>
        <taxon>Hippocastanoideae</taxon>
        <taxon>Acereae</taxon>
        <taxon>Dipteronia</taxon>
    </lineage>
</organism>
<dbReference type="PANTHER" id="PTHR10209">
    <property type="entry name" value="OXIDOREDUCTASE, 2OG-FE II OXYGENASE FAMILY PROTEIN"/>
    <property type="match status" value="1"/>
</dbReference>
<evidence type="ECO:0000313" key="10">
    <source>
        <dbReference type="EMBL" id="KAK2654227.1"/>
    </source>
</evidence>
<dbReference type="Gene3D" id="2.60.120.330">
    <property type="entry name" value="B-lactam Antibiotic, Isopenicillin N Synthase, Chain"/>
    <property type="match status" value="3"/>
</dbReference>
<comment type="caution">
    <text evidence="10">The sequence shown here is derived from an EMBL/GenBank/DDBJ whole genome shotgun (WGS) entry which is preliminary data.</text>
</comment>
<dbReference type="EMBL" id="JANJYI010000004">
    <property type="protein sequence ID" value="KAK2654227.1"/>
    <property type="molecule type" value="Genomic_DNA"/>
</dbReference>
<evidence type="ECO:0000256" key="2">
    <source>
        <dbReference type="ARBA" id="ARBA00008056"/>
    </source>
</evidence>
<evidence type="ECO:0000256" key="5">
    <source>
        <dbReference type="ARBA" id="ARBA00023002"/>
    </source>
</evidence>
<dbReference type="GO" id="GO:0046872">
    <property type="term" value="F:metal ion binding"/>
    <property type="evidence" value="ECO:0007669"/>
    <property type="project" value="UniProtKB-KW"/>
</dbReference>
<keyword evidence="5" id="KW-0560">Oxidoreductase</keyword>
<dbReference type="PANTHER" id="PTHR10209:SF230">
    <property type="entry name" value="SCOPOLETIN 8-HYDROXYLASE"/>
    <property type="match status" value="1"/>
</dbReference>
<dbReference type="EC" id="1.14.11.62" evidence="7"/>
<evidence type="ECO:0000256" key="1">
    <source>
        <dbReference type="ARBA" id="ARBA00001961"/>
    </source>
</evidence>
<evidence type="ECO:0000256" key="7">
    <source>
        <dbReference type="ARBA" id="ARBA00038950"/>
    </source>
</evidence>
<dbReference type="Proteomes" id="UP001280121">
    <property type="component" value="Unassembled WGS sequence"/>
</dbReference>
<dbReference type="GO" id="GO:0102312">
    <property type="term" value="F:4-coumaroyl 2'-hydroxylase activity"/>
    <property type="evidence" value="ECO:0007669"/>
    <property type="project" value="UniProtKB-EC"/>
</dbReference>
<feature type="domain" description="Fe2OG dioxygenase" evidence="9">
    <location>
        <begin position="200"/>
        <end position="314"/>
    </location>
</feature>
<dbReference type="AlphaFoldDB" id="A0AAD9X7L0"/>
<dbReference type="Pfam" id="PF14226">
    <property type="entry name" value="DIOX_N"/>
    <property type="match status" value="3"/>
</dbReference>
<evidence type="ECO:0000256" key="3">
    <source>
        <dbReference type="ARBA" id="ARBA00022723"/>
    </source>
</evidence>
<keyword evidence="6" id="KW-0408">Iron</keyword>
<dbReference type="InterPro" id="IPR044861">
    <property type="entry name" value="IPNS-like_FE2OG_OXY"/>
</dbReference>
<dbReference type="InterPro" id="IPR027443">
    <property type="entry name" value="IPNS-like_sf"/>
</dbReference>
<gene>
    <name evidence="10" type="ORF">Ddye_014083</name>
</gene>
<dbReference type="FunFam" id="2.60.120.330:FF:000023">
    <property type="entry name" value="Feruloyl CoA ortho-hydroxylase 1"/>
    <property type="match status" value="3"/>
</dbReference>
<comment type="cofactor">
    <cofactor evidence="1">
        <name>L-ascorbate</name>
        <dbReference type="ChEBI" id="CHEBI:38290"/>
    </cofactor>
</comment>